<feature type="binding site" evidence="5">
    <location>
        <position position="109"/>
    </location>
    <ligand>
        <name>substrate</name>
    </ligand>
</feature>
<dbReference type="GO" id="GO:0019509">
    <property type="term" value="P:L-methionine salvage from methylthioadenosine"/>
    <property type="evidence" value="ECO:0007669"/>
    <property type="project" value="UniProtKB-UniRule"/>
</dbReference>
<dbReference type="PANTHER" id="PTHR43475:SF1">
    <property type="entry name" value="METHYLTHIORIBOSE-1-PHOSPHATE ISOMERASE"/>
    <property type="match status" value="1"/>
</dbReference>
<dbReference type="HAMAP" id="MF_01678">
    <property type="entry name" value="Salvage_MtnA"/>
    <property type="match status" value="1"/>
</dbReference>
<comment type="catalytic activity">
    <reaction evidence="3">
        <text>5-(methylsulfanyl)-alpha-D-ribose 1-phosphate = 5-(methylsulfanyl)-D-ribulose 1-phosphate</text>
        <dbReference type="Rhea" id="RHEA:19989"/>
        <dbReference type="ChEBI" id="CHEBI:58533"/>
        <dbReference type="ChEBI" id="CHEBI:58548"/>
        <dbReference type="EC" id="5.3.1.23"/>
    </reaction>
    <physiologicalReaction direction="left-to-right" evidence="3">
        <dbReference type="Rhea" id="RHEA:19990"/>
    </physiologicalReaction>
</comment>
<feature type="binding site" evidence="5">
    <location>
        <begin position="269"/>
        <end position="270"/>
    </location>
    <ligand>
        <name>substrate</name>
    </ligand>
</feature>
<keyword evidence="5" id="KW-0486">Methionine biosynthesis</keyword>
<dbReference type="GO" id="GO:0046523">
    <property type="term" value="F:S-methyl-5-thioribose-1-phosphate isomerase activity"/>
    <property type="evidence" value="ECO:0007669"/>
    <property type="project" value="UniProtKB-UniRule"/>
</dbReference>
<dbReference type="Pfam" id="PF01008">
    <property type="entry name" value="IF-2B"/>
    <property type="match status" value="1"/>
</dbReference>
<dbReference type="FunFam" id="1.20.120.420:FF:000003">
    <property type="entry name" value="Methylthioribose-1-phosphate isomerase"/>
    <property type="match status" value="1"/>
</dbReference>
<dbReference type="NCBIfam" id="TIGR00524">
    <property type="entry name" value="eIF-2B_rel"/>
    <property type="match status" value="1"/>
</dbReference>
<feature type="binding site" evidence="5">
    <location>
        <begin position="66"/>
        <end position="68"/>
    </location>
    <ligand>
        <name>substrate</name>
    </ligand>
</feature>
<dbReference type="SUPFAM" id="SSF100950">
    <property type="entry name" value="NagB/RpiA/CoA transferase-like"/>
    <property type="match status" value="1"/>
</dbReference>
<evidence type="ECO:0000256" key="4">
    <source>
        <dbReference type="ARBA" id="ARBA00058145"/>
    </source>
</evidence>
<keyword evidence="5" id="KW-0028">Amino-acid biosynthesis</keyword>
<dbReference type="NCBIfam" id="NF004326">
    <property type="entry name" value="PRK05720.1"/>
    <property type="match status" value="1"/>
</dbReference>
<dbReference type="FunFam" id="3.40.50.10470:FF:000006">
    <property type="entry name" value="Methylthioribose-1-phosphate isomerase"/>
    <property type="match status" value="1"/>
</dbReference>
<dbReference type="Gene3D" id="1.20.120.420">
    <property type="entry name" value="translation initiation factor eif-2b, domain 1"/>
    <property type="match status" value="1"/>
</dbReference>
<dbReference type="InterPro" id="IPR037171">
    <property type="entry name" value="NagB/RpiA_transferase-like"/>
</dbReference>
<organism evidence="6">
    <name type="scientific">Candidatus Kentrum sp. LFY</name>
    <dbReference type="NCBI Taxonomy" id="2126342"/>
    <lineage>
        <taxon>Bacteria</taxon>
        <taxon>Pseudomonadati</taxon>
        <taxon>Pseudomonadota</taxon>
        <taxon>Gammaproteobacteria</taxon>
        <taxon>Candidatus Kentrum</taxon>
    </lineage>
</organism>
<dbReference type="InterPro" id="IPR011559">
    <property type="entry name" value="Initiation_fac_2B_a/b/d"/>
</dbReference>
<dbReference type="UniPathway" id="UPA00904">
    <property type="reaction ID" value="UER00874"/>
</dbReference>
<reference evidence="6" key="1">
    <citation type="submission" date="2019-02" db="EMBL/GenBank/DDBJ databases">
        <authorList>
            <person name="Gruber-Vodicka R. H."/>
            <person name="Seah K. B. B."/>
        </authorList>
    </citation>
    <scope>NUCLEOTIDE SEQUENCE</scope>
    <source>
        <strain evidence="6">BECK_M7</strain>
    </source>
</reference>
<name>A0A450UTA8_9GAMM</name>
<keyword evidence="1 5" id="KW-0413">Isomerase</keyword>
<protein>
    <recommendedName>
        <fullName evidence="5">Methylthioribose-1-phosphate isomerase</fullName>
        <shortName evidence="5">M1Pi</shortName>
        <shortName evidence="5">MTR-1-P isomerase</shortName>
        <ecNumber evidence="5">5.3.1.23</ecNumber>
    </recommendedName>
    <alternativeName>
        <fullName evidence="5">S-methyl-5-thioribose-1-phosphate isomerase</fullName>
    </alternativeName>
</protein>
<dbReference type="EMBL" id="CAADFF010000074">
    <property type="protein sequence ID" value="VFJ95782.1"/>
    <property type="molecule type" value="Genomic_DNA"/>
</dbReference>
<feature type="binding site" evidence="5">
    <location>
        <position position="214"/>
    </location>
    <ligand>
        <name>substrate</name>
    </ligand>
</feature>
<dbReference type="InterPro" id="IPR042529">
    <property type="entry name" value="IF_2B-like_C"/>
</dbReference>
<dbReference type="AlphaFoldDB" id="A0A450UTA8"/>
<accession>A0A450UTA8</accession>
<comment type="function">
    <text evidence="4">Catalyzes the interconversion of methylthioribose-1-phosphate (MTR-1-P) into methylthioribulose-1-phosphate (MTRu-1-P). Also catalyzes the interconversion of 5-deoxyribose 1-phosphate and 5-deoxyribulose 1-phosphate. Part of a bifunctional DHAP-shunt salvage pathway for SAM by-products.</text>
</comment>
<dbReference type="InterPro" id="IPR027363">
    <property type="entry name" value="M1Pi_N"/>
</dbReference>
<proteinExistence type="inferred from homology"/>
<gene>
    <name evidence="5" type="primary">mtnA</name>
    <name evidence="6" type="ORF">BECKLFY1418B_GA0070995_107415</name>
</gene>
<comment type="catalytic activity">
    <reaction evidence="2">
        <text>5-deoxy-alpha-D-ribose 1-phosphate = 5-deoxy-D-ribulose 1-phosphate</text>
        <dbReference type="Rhea" id="RHEA:61296"/>
        <dbReference type="ChEBI" id="CHEBI:58749"/>
        <dbReference type="ChEBI" id="CHEBI:144504"/>
    </reaction>
    <physiologicalReaction direction="left-to-right" evidence="2">
        <dbReference type="Rhea" id="RHEA:61297"/>
    </physiologicalReaction>
</comment>
<sequence length="367" mass="39292">MKAPDKNPLPYPDTAVQDAESAVTHIRWRNEGLDLLDQRVLPSRLEIVTCTTAREVETAIRDMVVRGAPAIGVSAAYGVVLAARERYRTNPNVWKREIEADLARLGKARPTAVNLAWALERMSSLIARTHIDGDPEAVLLHGAKRIHDEDIAGNLEMGRLGAALIQEPCAVITHCNAGALATGGYGTALGVIRRGFSEGNIRMVYADETRPWLQGARLTAWELAQDGIPVTLLVDGASACLMSSQATGENIAWAIVGADRIAANGDVANKIGTYSLAIGARHHGVRFMVVAPTSTIDRNVPNGDAIPIEMRAEQEVLSFASHPIAPENVTAWNPVFDVTPADLVDVIVTEAGVIEKPDTGKIAALMA</sequence>
<evidence type="ECO:0000256" key="5">
    <source>
        <dbReference type="HAMAP-Rule" id="MF_01678"/>
    </source>
</evidence>
<evidence type="ECO:0000256" key="1">
    <source>
        <dbReference type="ARBA" id="ARBA00023235"/>
    </source>
</evidence>
<comment type="pathway">
    <text evidence="5">Amino-acid biosynthesis; L-methionine biosynthesis via salvage pathway; L-methionine from S-methyl-5-thio-alpha-D-ribose 1-phosphate: step 1/6.</text>
</comment>
<dbReference type="PANTHER" id="PTHR43475">
    <property type="entry name" value="METHYLTHIORIBOSE-1-PHOSPHATE ISOMERASE"/>
    <property type="match status" value="1"/>
</dbReference>
<dbReference type="NCBIfam" id="TIGR00512">
    <property type="entry name" value="salvage_mtnA"/>
    <property type="match status" value="1"/>
</dbReference>
<dbReference type="InterPro" id="IPR000649">
    <property type="entry name" value="IF-2B-related"/>
</dbReference>
<dbReference type="EC" id="5.3.1.23" evidence="5"/>
<evidence type="ECO:0000256" key="2">
    <source>
        <dbReference type="ARBA" id="ARBA00050906"/>
    </source>
</evidence>
<feature type="active site" description="Proton donor" evidence="5">
    <location>
        <position position="259"/>
    </location>
</feature>
<dbReference type="InterPro" id="IPR005251">
    <property type="entry name" value="IF-M1Pi"/>
</dbReference>
<dbReference type="Gene3D" id="3.40.50.10470">
    <property type="entry name" value="Translation initiation factor eif-2b, domain 2"/>
    <property type="match status" value="1"/>
</dbReference>
<evidence type="ECO:0000256" key="3">
    <source>
        <dbReference type="ARBA" id="ARBA00051169"/>
    </source>
</evidence>
<evidence type="ECO:0000313" key="6">
    <source>
        <dbReference type="EMBL" id="VFJ95782.1"/>
    </source>
</evidence>
<feature type="site" description="Transition state stabilizer" evidence="5">
    <location>
        <position position="175"/>
    </location>
</feature>
<comment type="similarity">
    <text evidence="5">Belongs to the EIF-2B alpha/beta/delta subunits family. MtnA subfamily.</text>
</comment>